<reference evidence="2 3" key="1">
    <citation type="submission" date="2017-05" db="EMBL/GenBank/DDBJ databases">
        <authorList>
            <person name="Varghese N."/>
            <person name="Submissions S."/>
        </authorList>
    </citation>
    <scope>NUCLEOTIDE SEQUENCE [LARGE SCALE GENOMIC DNA]</scope>
    <source>
        <strain evidence="2 3">DSM 15949</strain>
    </source>
</reference>
<proteinExistence type="predicted"/>
<feature type="chain" id="PRO_5046013691" description="DUF3551 domain-containing protein" evidence="1">
    <location>
        <begin position="28"/>
        <end position="110"/>
    </location>
</feature>
<comment type="caution">
    <text evidence="2">The sequence shown here is derived from an EMBL/GenBank/DDBJ whole genome shotgun (WGS) entry which is preliminary data.</text>
</comment>
<organism evidence="2 3">
    <name type="scientific">Roseibium denhamense</name>
    <dbReference type="NCBI Taxonomy" id="76305"/>
    <lineage>
        <taxon>Bacteria</taxon>
        <taxon>Pseudomonadati</taxon>
        <taxon>Pseudomonadota</taxon>
        <taxon>Alphaproteobacteria</taxon>
        <taxon>Hyphomicrobiales</taxon>
        <taxon>Stappiaceae</taxon>
        <taxon>Roseibium</taxon>
    </lineage>
</organism>
<feature type="signal peptide" evidence="1">
    <location>
        <begin position="1"/>
        <end position="27"/>
    </location>
</feature>
<protein>
    <recommendedName>
        <fullName evidence="4">DUF3551 domain-containing protein</fullName>
    </recommendedName>
</protein>
<sequence>MKFTNTYGMAAIIAGSIFFGTTSSSFAGPSNGSNLGECYNNWISWCNEHTAGYPNSCYGESMDHCDGVHSANMTQIPGYKVKSMKTQALRKAKRTDVRVIAPATPVRRAN</sequence>
<evidence type="ECO:0000313" key="3">
    <source>
        <dbReference type="Proteomes" id="UP001157914"/>
    </source>
</evidence>
<dbReference type="EMBL" id="FXTT01000001">
    <property type="protein sequence ID" value="SMP01164.1"/>
    <property type="molecule type" value="Genomic_DNA"/>
</dbReference>
<evidence type="ECO:0008006" key="4">
    <source>
        <dbReference type="Google" id="ProtNLM"/>
    </source>
</evidence>
<gene>
    <name evidence="2" type="ORF">SAMN06265374_0331</name>
</gene>
<name>A0ABY1N6H5_9HYPH</name>
<keyword evidence="3" id="KW-1185">Reference proteome</keyword>
<evidence type="ECO:0000256" key="1">
    <source>
        <dbReference type="SAM" id="SignalP"/>
    </source>
</evidence>
<evidence type="ECO:0000313" key="2">
    <source>
        <dbReference type="EMBL" id="SMP01164.1"/>
    </source>
</evidence>
<accession>A0ABY1N6H5</accession>
<keyword evidence="1" id="KW-0732">Signal</keyword>
<dbReference type="Proteomes" id="UP001157914">
    <property type="component" value="Unassembled WGS sequence"/>
</dbReference>